<dbReference type="FunFam" id="3.20.20.70:FF:000030">
    <property type="entry name" value="Nicotinate-nucleotide pyrophosphorylase, carboxylating"/>
    <property type="match status" value="1"/>
</dbReference>
<dbReference type="PANTHER" id="PTHR32179">
    <property type="entry name" value="NICOTINATE-NUCLEOTIDE PYROPHOSPHORYLASE [CARBOXYLATING]"/>
    <property type="match status" value="1"/>
</dbReference>
<comment type="function">
    <text evidence="1">Involved in the catabolism of quinolinic acid (QA).</text>
</comment>
<comment type="pathway">
    <text evidence="2">Cofactor biosynthesis; NAD(+) biosynthesis; nicotinate D-ribonucleotide from quinolinate: step 1/1.</text>
</comment>
<dbReference type="InterPro" id="IPR036068">
    <property type="entry name" value="Nicotinate_pribotase-like_C"/>
</dbReference>
<evidence type="ECO:0000256" key="9">
    <source>
        <dbReference type="ARBA" id="ARBA00033102"/>
    </source>
</evidence>
<dbReference type="PANTHER" id="PTHR32179:SF3">
    <property type="entry name" value="NICOTINATE-NUCLEOTIDE PYROPHOSPHORYLASE [CARBOXYLATING]"/>
    <property type="match status" value="1"/>
</dbReference>
<feature type="binding site" evidence="13">
    <location>
        <position position="192"/>
    </location>
    <ligand>
        <name>substrate</name>
    </ligand>
</feature>
<keyword evidence="8 12" id="KW-0808">Transferase</keyword>
<feature type="binding site" evidence="13">
    <location>
        <position position="95"/>
    </location>
    <ligand>
        <name>substrate</name>
    </ligand>
</feature>
<dbReference type="Gene3D" id="3.20.20.70">
    <property type="entry name" value="Aldolase class I"/>
    <property type="match status" value="1"/>
</dbReference>
<dbReference type="InterPro" id="IPR027277">
    <property type="entry name" value="NadC/ModD"/>
</dbReference>
<evidence type="ECO:0000256" key="11">
    <source>
        <dbReference type="ARBA" id="ARBA00069173"/>
    </source>
</evidence>
<evidence type="ECO:0000256" key="3">
    <source>
        <dbReference type="ARBA" id="ARBA00009400"/>
    </source>
</evidence>
<sequence>MMILDKIIELALQEDLSLGDITSDTIFTPETRAEAAITAKEDLVLCGMEVARTVFAAVDPAVEFLPLKKEGDFVSKGEKVLLLKGPALSILKAERTALNFMQRMSGISTASREYAAIGNKYGVMIVDTRKTQPGLRRLDKYAVRVGGARNHRISLADSVMIKDNHIAAAGSITAAVAKIKSVIGHTPKVEVETTNLDEVKEALAAGADIIMLDNMTPEEILVCKQEIAGRAIIEVSGGVNKDNLESYCKTGVDVISMGALTHSVPAKDLSLKIVQYIK</sequence>
<evidence type="ECO:0000256" key="5">
    <source>
        <dbReference type="ARBA" id="ARBA00011944"/>
    </source>
</evidence>
<dbReference type="InterPro" id="IPR022412">
    <property type="entry name" value="Quinolinate_PRibosylTrfase_N"/>
</dbReference>
<dbReference type="InterPro" id="IPR004393">
    <property type="entry name" value="NadC"/>
</dbReference>
<evidence type="ECO:0000259" key="14">
    <source>
        <dbReference type="Pfam" id="PF01729"/>
    </source>
</evidence>
<dbReference type="Pfam" id="PF01729">
    <property type="entry name" value="QRPTase_C"/>
    <property type="match status" value="1"/>
</dbReference>
<feature type="binding site" evidence="13">
    <location>
        <begin position="257"/>
        <end position="259"/>
    </location>
    <ligand>
        <name>substrate</name>
    </ligand>
</feature>
<evidence type="ECO:0000259" key="15">
    <source>
        <dbReference type="Pfam" id="PF02749"/>
    </source>
</evidence>
<feature type="binding site" evidence="13">
    <location>
        <position position="162"/>
    </location>
    <ligand>
        <name>substrate</name>
    </ligand>
</feature>
<feature type="binding site" evidence="13">
    <location>
        <position position="152"/>
    </location>
    <ligand>
        <name>substrate</name>
    </ligand>
</feature>
<dbReference type="EMBL" id="SUVG01000004">
    <property type="protein sequence ID" value="MBE6421213.1"/>
    <property type="molecule type" value="Genomic_DNA"/>
</dbReference>
<feature type="domain" description="Quinolinate phosphoribosyl transferase C-terminal" evidence="14">
    <location>
        <begin position="107"/>
        <end position="272"/>
    </location>
</feature>
<keyword evidence="6" id="KW-0662">Pyridine nucleotide biosynthesis</keyword>
<dbReference type="Proteomes" id="UP000725649">
    <property type="component" value="Unassembled WGS sequence"/>
</dbReference>
<evidence type="ECO:0000256" key="7">
    <source>
        <dbReference type="ARBA" id="ARBA00022676"/>
    </source>
</evidence>
<comment type="similarity">
    <text evidence="3 12">Belongs to the NadC/ModD family.</text>
</comment>
<evidence type="ECO:0000256" key="12">
    <source>
        <dbReference type="PIRNR" id="PIRNR006250"/>
    </source>
</evidence>
<comment type="caution">
    <text evidence="16">The sequence shown here is derived from an EMBL/GenBank/DDBJ whole genome shotgun (WGS) entry which is preliminary data.</text>
</comment>
<evidence type="ECO:0000313" key="16">
    <source>
        <dbReference type="EMBL" id="MBE6421213.1"/>
    </source>
</evidence>
<dbReference type="Pfam" id="PF02749">
    <property type="entry name" value="QRPTase_N"/>
    <property type="match status" value="1"/>
</dbReference>
<dbReference type="AlphaFoldDB" id="A0A928HEY8"/>
<dbReference type="FunFam" id="3.90.1170.20:FF:000001">
    <property type="entry name" value="Nicotinate-nucleotide diphosphorylase (Carboxylating)"/>
    <property type="match status" value="1"/>
</dbReference>
<dbReference type="SUPFAM" id="SSF51690">
    <property type="entry name" value="Nicotinate/Quinolinate PRTase C-terminal domain-like"/>
    <property type="match status" value="1"/>
</dbReference>
<dbReference type="Gene3D" id="3.90.1170.20">
    <property type="entry name" value="Quinolinate phosphoribosyl transferase, N-terminal domain"/>
    <property type="match status" value="1"/>
</dbReference>
<dbReference type="NCBIfam" id="TIGR00078">
    <property type="entry name" value="nadC"/>
    <property type="match status" value="1"/>
</dbReference>
<feature type="binding site" evidence="13">
    <location>
        <begin position="236"/>
        <end position="238"/>
    </location>
    <ligand>
        <name>substrate</name>
    </ligand>
</feature>
<feature type="domain" description="Quinolinate phosphoribosyl transferase N-terminal" evidence="15">
    <location>
        <begin position="20"/>
        <end position="105"/>
    </location>
</feature>
<dbReference type="GO" id="GO:0009435">
    <property type="term" value="P:NAD+ biosynthetic process"/>
    <property type="evidence" value="ECO:0007669"/>
    <property type="project" value="InterPro"/>
</dbReference>
<proteinExistence type="inferred from homology"/>
<dbReference type="CDD" id="cd01572">
    <property type="entry name" value="QPRTase"/>
    <property type="match status" value="1"/>
</dbReference>
<feature type="binding site" evidence="13">
    <location>
        <begin position="128"/>
        <end position="130"/>
    </location>
    <ligand>
        <name>substrate</name>
    </ligand>
</feature>
<feature type="binding site" evidence="13">
    <location>
        <position position="213"/>
    </location>
    <ligand>
        <name>substrate</name>
    </ligand>
</feature>
<evidence type="ECO:0000256" key="4">
    <source>
        <dbReference type="ARBA" id="ARBA00011218"/>
    </source>
</evidence>
<dbReference type="GO" id="GO:0005737">
    <property type="term" value="C:cytoplasm"/>
    <property type="evidence" value="ECO:0007669"/>
    <property type="project" value="TreeGrafter"/>
</dbReference>
<name>A0A928HEY8_9BACT</name>
<organism evidence="16 17">
    <name type="scientific">Candidatus Avelusimicrobium gallicola</name>
    <dbReference type="NCBI Taxonomy" id="2562704"/>
    <lineage>
        <taxon>Bacteria</taxon>
        <taxon>Pseudomonadati</taxon>
        <taxon>Elusimicrobiota</taxon>
        <taxon>Elusimicrobia</taxon>
        <taxon>Elusimicrobiales</taxon>
        <taxon>Elusimicrobiaceae</taxon>
        <taxon>Candidatus Avelusimicrobium</taxon>
    </lineage>
</organism>
<evidence type="ECO:0000256" key="10">
    <source>
        <dbReference type="ARBA" id="ARBA00047445"/>
    </source>
</evidence>
<evidence type="ECO:0000256" key="8">
    <source>
        <dbReference type="ARBA" id="ARBA00022679"/>
    </source>
</evidence>
<evidence type="ECO:0000256" key="1">
    <source>
        <dbReference type="ARBA" id="ARBA00003237"/>
    </source>
</evidence>
<dbReference type="GO" id="GO:0004514">
    <property type="term" value="F:nicotinate-nucleotide diphosphorylase (carboxylating) activity"/>
    <property type="evidence" value="ECO:0007669"/>
    <property type="project" value="UniProtKB-EC"/>
</dbReference>
<accession>A0A928HEY8</accession>
<evidence type="ECO:0000313" key="17">
    <source>
        <dbReference type="Proteomes" id="UP000725649"/>
    </source>
</evidence>
<dbReference type="InterPro" id="IPR002638">
    <property type="entry name" value="Quinolinate_PRibosylTrfase_C"/>
</dbReference>
<comment type="catalytic activity">
    <reaction evidence="10">
        <text>nicotinate beta-D-ribonucleotide + CO2 + diphosphate = quinolinate + 5-phospho-alpha-D-ribose 1-diphosphate + 2 H(+)</text>
        <dbReference type="Rhea" id="RHEA:12733"/>
        <dbReference type="ChEBI" id="CHEBI:15378"/>
        <dbReference type="ChEBI" id="CHEBI:16526"/>
        <dbReference type="ChEBI" id="CHEBI:29959"/>
        <dbReference type="ChEBI" id="CHEBI:33019"/>
        <dbReference type="ChEBI" id="CHEBI:57502"/>
        <dbReference type="ChEBI" id="CHEBI:58017"/>
        <dbReference type="EC" id="2.4.2.19"/>
    </reaction>
</comment>
<dbReference type="EC" id="2.4.2.19" evidence="5"/>
<dbReference type="PIRSF" id="PIRSF006250">
    <property type="entry name" value="NadC_ModD"/>
    <property type="match status" value="1"/>
</dbReference>
<comment type="subunit">
    <text evidence="4">Hexamer formed by 3 homodimers.</text>
</comment>
<keyword evidence="7 12" id="KW-0328">Glycosyltransferase</keyword>
<dbReference type="GO" id="GO:0034213">
    <property type="term" value="P:quinolinate catabolic process"/>
    <property type="evidence" value="ECO:0007669"/>
    <property type="project" value="TreeGrafter"/>
</dbReference>
<evidence type="ECO:0000256" key="6">
    <source>
        <dbReference type="ARBA" id="ARBA00022642"/>
    </source>
</evidence>
<evidence type="ECO:0000256" key="13">
    <source>
        <dbReference type="PIRSR" id="PIRSR006250-1"/>
    </source>
</evidence>
<protein>
    <recommendedName>
        <fullName evidence="11">Probable nicotinate-nucleotide pyrophosphorylase [carboxylating]</fullName>
        <ecNumber evidence="5">2.4.2.19</ecNumber>
    </recommendedName>
    <alternativeName>
        <fullName evidence="9">Quinolinate phosphoribosyltransferase [decarboxylating]</fullName>
    </alternativeName>
</protein>
<dbReference type="SUPFAM" id="SSF54675">
    <property type="entry name" value="Nicotinate/Quinolinate PRTase N-terminal domain-like"/>
    <property type="match status" value="1"/>
</dbReference>
<evidence type="ECO:0000256" key="2">
    <source>
        <dbReference type="ARBA" id="ARBA00004893"/>
    </source>
</evidence>
<dbReference type="InterPro" id="IPR013785">
    <property type="entry name" value="Aldolase_TIM"/>
</dbReference>
<dbReference type="InterPro" id="IPR037128">
    <property type="entry name" value="Quinolinate_PRibosylTase_N_sf"/>
</dbReference>
<gene>
    <name evidence="16" type="primary">nadC</name>
    <name evidence="16" type="ORF">E7027_03665</name>
</gene>
<reference evidence="16" key="1">
    <citation type="submission" date="2019-04" db="EMBL/GenBank/DDBJ databases">
        <title>Evolution of Biomass-Degrading Anaerobic Consortia Revealed by Metagenomics.</title>
        <authorList>
            <person name="Peng X."/>
        </authorList>
    </citation>
    <scope>NUCLEOTIDE SEQUENCE</scope>
    <source>
        <strain evidence="16">SIG66</strain>
    </source>
</reference>